<reference evidence="10" key="1">
    <citation type="submission" date="2021-05" db="EMBL/GenBank/DDBJ databases">
        <title>Comparative genomics of three Colletotrichum scovillei strains and genetic complementation revealed genes involved fungal growth and virulence on chili pepper.</title>
        <authorList>
            <person name="Hsieh D.-K."/>
            <person name="Chuang S.-C."/>
            <person name="Chen C.-Y."/>
            <person name="Chao Y.-T."/>
            <person name="Lu M.-Y.J."/>
            <person name="Lee M.-H."/>
            <person name="Shih M.-C."/>
        </authorList>
    </citation>
    <scope>NUCLEOTIDE SEQUENCE</scope>
    <source>
        <strain evidence="10">Coll-153</strain>
    </source>
</reference>
<dbReference type="InterPro" id="IPR007219">
    <property type="entry name" value="XnlR_reg_dom"/>
</dbReference>
<evidence type="ECO:0000259" key="9">
    <source>
        <dbReference type="PROSITE" id="PS50048"/>
    </source>
</evidence>
<comment type="subcellular location">
    <subcellularLocation>
        <location evidence="1">Nucleus</location>
    </subcellularLocation>
</comment>
<dbReference type="GO" id="GO:0043565">
    <property type="term" value="F:sequence-specific DNA binding"/>
    <property type="evidence" value="ECO:0007669"/>
    <property type="project" value="TreeGrafter"/>
</dbReference>
<sequence>MFSPSADAFYDTIVKSFDQWRLVEDGFRPEKQKAQIHASLREMSSTQAKAELQRLKSASADADDHGSVNEVREADVAHDVAAQIASISITKNLSLSLFQGSAILPHKSKLFYPSERPPLKIPIRGIYHEVNPRTAGEAYASQFSSFNSQHVPLNVMERLFRNYTEEILPRFPCFSEAELAYQFNHTCINSAEPGLSRVQDALSRFVISMIMAISALNSKNQDFRKVAALSEALHADAMKYVDELLRECSISALQCLILLIQLALLLPQTSNLWYLTGEAMRMAVNLGLHQEPEPRIFRDRAHAEQRRRIFWVVYQLDRIVSISGGCPVALSDEHITTRLPYDFGDLSDLAERADSKRVSNPKERQFLLDLQVCIMKSEIQATQFFDRPVPNQSGSHDDWIEQMNIRTQRLSHGASAHGGPHSSLVASCFQCQVMLHRPCSRNIAVSETSLVSVVKAAVELISLDAKAAESGGIVMVFEIGNRIFQAGMLLLYALRNHATTLQRASLADIATASLKSLSVLLNNLSSRWPPLSDTASYINELIETNLRNPLGHNGSHYDMQVLEELDCLVTQRRIHSIRHRNIPFPPPKKPTPSPSEPENIGRDFLNDEQWWTDFIDQDFVTNESCFSLPSGGGQTVSSPSSEPNETRAERGRDTMDNNASDLEKELDVILDAIPSCSFCRDRRTKCQRQLPACKECARTSRECFIYDPILKANIPLRRVQLLIGELKVLAKQTPSPARSSNNTQQPPTSGNPLFLPFQRGASPLSEATSCISLSSTVFFGPWSSLGCLRDQLQHKASYKLPSTVCTAMRNTIPTLSFQSLISFQPLPESLAAPIFNLFSRSINTFFPTFQPQTLDIILIAYYHPNATPSRPHNTPLFNLIIALGAQISSKSTPSFSALAEHHFQNAISSLPTTCAHASRTENVSLLQRTLLICVYTLLEPRAGDVWRHLGFAIRLFLDLSHRPSMEEDEDHGVFCMLTRTLYTLESHVSIAFGRPSLLVIGDDLRRELVEKSGNSLQDEISISSYQVSLLKMQIHSTILSRERKASVIHETQPLREMCETYRQSLDSWFARWREIVSPTSSASATPSSTPQSHVLQETLLSWGSLHYHHGMSLITTLWPTPGGDPSTICGGVSNAGLQLVRHQQLFANLICEGAPSGEGDVVVFPCEWTMAHLVLQVGLRAIGEKDKSVVGGKNEDPSLALCFSLLLLLEADDSKLLRGLSPVFERLSEKVSL</sequence>
<feature type="region of interest" description="Disordered" evidence="8">
    <location>
        <begin position="732"/>
        <end position="752"/>
    </location>
</feature>
<gene>
    <name evidence="10" type="ORF">JMJ77_013888</name>
</gene>
<dbReference type="EMBL" id="JAESDN010000006">
    <property type="protein sequence ID" value="KAG7048244.1"/>
    <property type="molecule type" value="Genomic_DNA"/>
</dbReference>
<dbReference type="PROSITE" id="PS50048">
    <property type="entry name" value="ZN2_CY6_FUNGAL_2"/>
    <property type="match status" value="1"/>
</dbReference>
<dbReference type="Gene3D" id="4.10.240.10">
    <property type="entry name" value="Zn(2)-C6 fungal-type DNA-binding domain"/>
    <property type="match status" value="1"/>
</dbReference>
<dbReference type="SMART" id="SM00066">
    <property type="entry name" value="GAL4"/>
    <property type="match status" value="1"/>
</dbReference>
<keyword evidence="2" id="KW-0479">Metal-binding</keyword>
<keyword evidence="6" id="KW-0804">Transcription</keyword>
<keyword evidence="11" id="KW-1185">Reference proteome</keyword>
<evidence type="ECO:0000313" key="11">
    <source>
        <dbReference type="Proteomes" id="UP000699042"/>
    </source>
</evidence>
<dbReference type="InterPro" id="IPR036864">
    <property type="entry name" value="Zn2-C6_fun-type_DNA-bd_sf"/>
</dbReference>
<organism evidence="10 11">
    <name type="scientific">Colletotrichum scovillei</name>
    <dbReference type="NCBI Taxonomy" id="1209932"/>
    <lineage>
        <taxon>Eukaryota</taxon>
        <taxon>Fungi</taxon>
        <taxon>Dikarya</taxon>
        <taxon>Ascomycota</taxon>
        <taxon>Pezizomycotina</taxon>
        <taxon>Sordariomycetes</taxon>
        <taxon>Hypocreomycetidae</taxon>
        <taxon>Glomerellales</taxon>
        <taxon>Glomerellaceae</taxon>
        <taxon>Colletotrichum</taxon>
        <taxon>Colletotrichum acutatum species complex</taxon>
    </lineage>
</organism>
<dbReference type="Pfam" id="PF04082">
    <property type="entry name" value="Fungal_trans"/>
    <property type="match status" value="2"/>
</dbReference>
<dbReference type="CDD" id="cd12148">
    <property type="entry name" value="fungal_TF_MHR"/>
    <property type="match status" value="2"/>
</dbReference>
<evidence type="ECO:0000256" key="6">
    <source>
        <dbReference type="ARBA" id="ARBA00023163"/>
    </source>
</evidence>
<feature type="compositionally biased region" description="Polar residues" evidence="8">
    <location>
        <begin position="732"/>
        <end position="751"/>
    </location>
</feature>
<feature type="compositionally biased region" description="Basic and acidic residues" evidence="8">
    <location>
        <begin position="644"/>
        <end position="657"/>
    </location>
</feature>
<dbReference type="GO" id="GO:0000981">
    <property type="term" value="F:DNA-binding transcription factor activity, RNA polymerase II-specific"/>
    <property type="evidence" value="ECO:0007669"/>
    <property type="project" value="InterPro"/>
</dbReference>
<dbReference type="GO" id="GO:0006351">
    <property type="term" value="P:DNA-templated transcription"/>
    <property type="evidence" value="ECO:0007669"/>
    <property type="project" value="InterPro"/>
</dbReference>
<evidence type="ECO:0000256" key="3">
    <source>
        <dbReference type="ARBA" id="ARBA00022833"/>
    </source>
</evidence>
<dbReference type="SUPFAM" id="SSF57701">
    <property type="entry name" value="Zn2/Cys6 DNA-binding domain"/>
    <property type="match status" value="1"/>
</dbReference>
<keyword evidence="7" id="KW-0539">Nucleus</keyword>
<keyword evidence="5" id="KW-0238">DNA-binding</keyword>
<keyword evidence="4" id="KW-0805">Transcription regulation</keyword>
<dbReference type="Pfam" id="PF00172">
    <property type="entry name" value="Zn_clus"/>
    <property type="match status" value="1"/>
</dbReference>
<dbReference type="AlphaFoldDB" id="A0A9P7R5S7"/>
<evidence type="ECO:0000256" key="5">
    <source>
        <dbReference type="ARBA" id="ARBA00023125"/>
    </source>
</evidence>
<feature type="domain" description="Zn(2)-C6 fungal-type" evidence="9">
    <location>
        <begin position="675"/>
        <end position="705"/>
    </location>
</feature>
<dbReference type="GO" id="GO:0045944">
    <property type="term" value="P:positive regulation of transcription by RNA polymerase II"/>
    <property type="evidence" value="ECO:0007669"/>
    <property type="project" value="TreeGrafter"/>
</dbReference>
<proteinExistence type="predicted"/>
<evidence type="ECO:0000313" key="10">
    <source>
        <dbReference type="EMBL" id="KAG7048244.1"/>
    </source>
</evidence>
<evidence type="ECO:0000256" key="8">
    <source>
        <dbReference type="SAM" id="MobiDB-lite"/>
    </source>
</evidence>
<dbReference type="PANTHER" id="PTHR47782">
    <property type="entry name" value="ZN(II)2CYS6 TRANSCRIPTION FACTOR (EUROFUNG)-RELATED"/>
    <property type="match status" value="1"/>
</dbReference>
<dbReference type="GO" id="GO:0005634">
    <property type="term" value="C:nucleus"/>
    <property type="evidence" value="ECO:0007669"/>
    <property type="project" value="UniProtKB-SubCell"/>
</dbReference>
<feature type="region of interest" description="Disordered" evidence="8">
    <location>
        <begin position="628"/>
        <end position="657"/>
    </location>
</feature>
<dbReference type="SMART" id="SM00906">
    <property type="entry name" value="Fungal_trans"/>
    <property type="match status" value="2"/>
</dbReference>
<protein>
    <submittedName>
        <fullName evidence="10">Fungal specific transcription factor domain-containing protein</fullName>
    </submittedName>
</protein>
<evidence type="ECO:0000256" key="2">
    <source>
        <dbReference type="ARBA" id="ARBA00022723"/>
    </source>
</evidence>
<evidence type="ECO:0000256" key="1">
    <source>
        <dbReference type="ARBA" id="ARBA00004123"/>
    </source>
</evidence>
<feature type="compositionally biased region" description="Pro residues" evidence="8">
    <location>
        <begin position="583"/>
        <end position="595"/>
    </location>
</feature>
<dbReference type="Proteomes" id="UP000699042">
    <property type="component" value="Unassembled WGS sequence"/>
</dbReference>
<dbReference type="PANTHER" id="PTHR47782:SF1">
    <property type="entry name" value="PYRIMIDINE PATHWAY REGULATORY PROTEIN 1"/>
    <property type="match status" value="1"/>
</dbReference>
<dbReference type="GO" id="GO:0008270">
    <property type="term" value="F:zinc ion binding"/>
    <property type="evidence" value="ECO:0007669"/>
    <property type="project" value="InterPro"/>
</dbReference>
<dbReference type="InterPro" id="IPR001138">
    <property type="entry name" value="Zn2Cys6_DnaBD"/>
</dbReference>
<feature type="region of interest" description="Disordered" evidence="8">
    <location>
        <begin position="580"/>
        <end position="600"/>
    </location>
</feature>
<dbReference type="CDD" id="cd00067">
    <property type="entry name" value="GAL4"/>
    <property type="match status" value="1"/>
</dbReference>
<dbReference type="InterPro" id="IPR052202">
    <property type="entry name" value="Yeast_MetPath_Reg"/>
</dbReference>
<evidence type="ECO:0000256" key="7">
    <source>
        <dbReference type="ARBA" id="ARBA00023242"/>
    </source>
</evidence>
<keyword evidence="3" id="KW-0862">Zinc</keyword>
<evidence type="ECO:0000256" key="4">
    <source>
        <dbReference type="ARBA" id="ARBA00023015"/>
    </source>
</evidence>
<comment type="caution">
    <text evidence="10">The sequence shown here is derived from an EMBL/GenBank/DDBJ whole genome shotgun (WGS) entry which is preliminary data.</text>
</comment>
<dbReference type="PROSITE" id="PS00463">
    <property type="entry name" value="ZN2_CY6_FUNGAL_1"/>
    <property type="match status" value="1"/>
</dbReference>
<accession>A0A9P7R5S7</accession>
<name>A0A9P7R5S7_9PEZI</name>